<dbReference type="AlphaFoldDB" id="H5XBH5"/>
<dbReference type="RefSeq" id="WP_009153867.1">
    <property type="nucleotide sequence ID" value="NZ_CM001439.1"/>
</dbReference>
<evidence type="ECO:0000313" key="2">
    <source>
        <dbReference type="Proteomes" id="UP000004926"/>
    </source>
</evidence>
<name>H5XBH5_9PSEU</name>
<evidence type="ECO:0000313" key="1">
    <source>
        <dbReference type="EMBL" id="EHR50482.1"/>
    </source>
</evidence>
<accession>H5XBH5</accession>
<proteinExistence type="predicted"/>
<dbReference type="OrthoDB" id="3556633at2"/>
<dbReference type="HOGENOM" id="CLU_2919994_0_0_11"/>
<dbReference type="EMBL" id="CM001439">
    <property type="protein sequence ID" value="EHR50482.1"/>
    <property type="molecule type" value="Genomic_DNA"/>
</dbReference>
<dbReference type="Proteomes" id="UP000004926">
    <property type="component" value="Chromosome"/>
</dbReference>
<keyword evidence="2" id="KW-1185">Reference proteome</keyword>
<reference evidence="1 2" key="1">
    <citation type="journal article" date="2012" name="Stand. Genomic Sci.">
        <title>Genome sequence of the ocean sediment bacterium Saccharomonospora marina type strain (XMU15(T)).</title>
        <authorList>
            <person name="Klenk H.P."/>
            <person name="Lu M."/>
            <person name="Lucas S."/>
            <person name="Lapidus A."/>
            <person name="Copeland A."/>
            <person name="Pitluck S."/>
            <person name="Goodwin L.A."/>
            <person name="Han C."/>
            <person name="Tapia R."/>
            <person name="Brambilla E.M."/>
            <person name="Potter G."/>
            <person name="Land M."/>
            <person name="Ivanova N."/>
            <person name="Rohde M."/>
            <person name="Goker M."/>
            <person name="Detter J.C."/>
            <person name="Li W.J."/>
            <person name="Kyrpides N.C."/>
            <person name="Woyke T."/>
        </authorList>
    </citation>
    <scope>NUCLEOTIDE SEQUENCE [LARGE SCALE GENOMIC DNA]</scope>
    <source>
        <strain evidence="1 2">XMU15</strain>
    </source>
</reference>
<sequence length="61" mass="5972">MPALAGVAMAGLVVLILSAFPFARGGLARIIGAHTAPEGGSILVVNPSAEFLAGLPGDTQS</sequence>
<protein>
    <submittedName>
        <fullName evidence="1">Uncharacterized protein</fullName>
    </submittedName>
</protein>
<organism evidence="1 2">
    <name type="scientific">Saccharomonospora marina XMU15</name>
    <dbReference type="NCBI Taxonomy" id="882083"/>
    <lineage>
        <taxon>Bacteria</taxon>
        <taxon>Bacillati</taxon>
        <taxon>Actinomycetota</taxon>
        <taxon>Actinomycetes</taxon>
        <taxon>Pseudonocardiales</taxon>
        <taxon>Pseudonocardiaceae</taxon>
        <taxon>Saccharomonospora</taxon>
    </lineage>
</organism>
<gene>
    <name evidence="1" type="ORF">SacmaDRAFT_2228</name>
</gene>